<protein>
    <recommendedName>
        <fullName evidence="2">Heme chaperone HemW</fullName>
    </recommendedName>
</protein>
<reference evidence="5" key="1">
    <citation type="journal article" date="2019" name="Int. J. Syst. Evol. Microbiol.">
        <title>The Global Catalogue of Microorganisms (GCM) 10K type strain sequencing project: providing services to taxonomists for standard genome sequencing and annotation.</title>
        <authorList>
            <consortium name="The Broad Institute Genomics Platform"/>
            <consortium name="The Broad Institute Genome Sequencing Center for Infectious Disease"/>
            <person name="Wu L."/>
            <person name="Ma J."/>
        </authorList>
    </citation>
    <scope>NUCLEOTIDE SEQUENCE [LARGE SCALE GENOMIC DNA]</scope>
    <source>
        <strain evidence="5">JCM 17666</strain>
    </source>
</reference>
<comment type="function">
    <text evidence="2">Probably acts as a heme chaperone, transferring heme to an unknown acceptor. Binds one molecule of heme per monomer, possibly covalently. Binds 1 [4Fe-4S] cluster. The cluster is coordinated with 3 cysteines and an exchangeable S-adenosyl-L-methionine.</text>
</comment>
<keyword evidence="2" id="KW-0963">Cytoplasm</keyword>
<keyword evidence="2" id="KW-0349">Heme</keyword>
<keyword evidence="2" id="KW-0004">4Fe-4S</keyword>
<dbReference type="PROSITE" id="PS51918">
    <property type="entry name" value="RADICAL_SAM"/>
    <property type="match status" value="1"/>
</dbReference>
<dbReference type="PANTHER" id="PTHR13932:SF5">
    <property type="entry name" value="RADICAL S-ADENOSYL METHIONINE DOMAIN-CONTAINING PROTEIN 1, MITOCHONDRIAL"/>
    <property type="match status" value="1"/>
</dbReference>
<dbReference type="SUPFAM" id="SSF102114">
    <property type="entry name" value="Radical SAM enzymes"/>
    <property type="match status" value="1"/>
</dbReference>
<dbReference type="CDD" id="cd01335">
    <property type="entry name" value="Radical_SAM"/>
    <property type="match status" value="1"/>
</dbReference>
<dbReference type="InterPro" id="IPR004559">
    <property type="entry name" value="HemW-like"/>
</dbReference>
<dbReference type="SFLD" id="SFLDG01065">
    <property type="entry name" value="anaerobic_coproporphyrinogen-I"/>
    <property type="match status" value="1"/>
</dbReference>
<keyword evidence="2" id="KW-0411">Iron-sulfur</keyword>
<evidence type="ECO:0000256" key="2">
    <source>
        <dbReference type="RuleBase" id="RU364116"/>
    </source>
</evidence>
<proteinExistence type="inferred from homology"/>
<evidence type="ECO:0000313" key="5">
    <source>
        <dbReference type="Proteomes" id="UP001501671"/>
    </source>
</evidence>
<accession>A0ABP8HM88</accession>
<feature type="domain" description="Radical SAM core" evidence="3">
    <location>
        <begin position="29"/>
        <end position="261"/>
    </location>
</feature>
<keyword evidence="2" id="KW-0143">Chaperone</keyword>
<dbReference type="RefSeq" id="WP_425570328.1">
    <property type="nucleotide sequence ID" value="NZ_BAABFO010000028.1"/>
</dbReference>
<dbReference type="SFLD" id="SFLDF00562">
    <property type="entry name" value="HemN-like__clustered_with_heat"/>
    <property type="match status" value="1"/>
</dbReference>
<name>A0ABP8HM88_9BURK</name>
<keyword evidence="2" id="KW-0479">Metal-binding</keyword>
<dbReference type="SFLD" id="SFLDF00288">
    <property type="entry name" value="HemN-like__clustered_with_nucl"/>
    <property type="match status" value="1"/>
</dbReference>
<sequence>MARSIPIRTEAARGPATRMPFAAPGATLLTALPPLSVYVHVPWCVRKCPYCDFNSHAAPAEVPEERYLQALAADLDASLPQVWGRKVVSVFIGGGTPSLLSAGALDALLALLRSRLPILPDAEITLEANPGTVEAARFKDYAASGVNRISLGIQSFDDASLRALGRIHDAAAARAAIEIAQRHVARVNLDLMFALPGQDVDACMADIDAALAFGTGHLSVYHLTLEPNTVFAKYPPQLPDDDTAAQMQDAIEARLAAAGFDHYEVSAYARPGQRSRHNLNYWEFGDYLGIGPGAHGKLSFHDRIVREARVRNPESWMAAAQAGAGAHVADSHVVQPAELPFEFMLNALRLRDGVPAASFAERTGLNLAAIARPLRVAAERGLLDPGPARLKPTPLGWRFLNDLVGLFLNDNP</sequence>
<dbReference type="PANTHER" id="PTHR13932">
    <property type="entry name" value="COPROPORPHYRINIGEN III OXIDASE"/>
    <property type="match status" value="1"/>
</dbReference>
<dbReference type="InterPro" id="IPR006638">
    <property type="entry name" value="Elp3/MiaA/NifB-like_rSAM"/>
</dbReference>
<evidence type="ECO:0000259" key="3">
    <source>
        <dbReference type="PROSITE" id="PS51918"/>
    </source>
</evidence>
<dbReference type="Gene3D" id="3.30.750.200">
    <property type="match status" value="1"/>
</dbReference>
<comment type="similarity">
    <text evidence="1">Belongs to the anaerobic coproporphyrinogen-III oxidase family. HemW subfamily.</text>
</comment>
<dbReference type="InterPro" id="IPR034505">
    <property type="entry name" value="Coproporphyrinogen-III_oxidase"/>
</dbReference>
<dbReference type="EMBL" id="BAABFO010000028">
    <property type="protein sequence ID" value="GAA4341290.1"/>
    <property type="molecule type" value="Genomic_DNA"/>
</dbReference>
<comment type="caution">
    <text evidence="4">The sequence shown here is derived from an EMBL/GenBank/DDBJ whole genome shotgun (WGS) entry which is preliminary data.</text>
</comment>
<dbReference type="NCBIfam" id="TIGR00539">
    <property type="entry name" value="hemN_rel"/>
    <property type="match status" value="1"/>
</dbReference>
<evidence type="ECO:0000313" key="4">
    <source>
        <dbReference type="EMBL" id="GAA4341290.1"/>
    </source>
</evidence>
<keyword evidence="5" id="KW-1185">Reference proteome</keyword>
<dbReference type="InterPro" id="IPR010723">
    <property type="entry name" value="HemN_C"/>
</dbReference>
<keyword evidence="2" id="KW-0949">S-adenosyl-L-methionine</keyword>
<dbReference type="InterPro" id="IPR007197">
    <property type="entry name" value="rSAM"/>
</dbReference>
<dbReference type="SMART" id="SM00729">
    <property type="entry name" value="Elp3"/>
    <property type="match status" value="1"/>
</dbReference>
<evidence type="ECO:0000256" key="1">
    <source>
        <dbReference type="ARBA" id="ARBA00006100"/>
    </source>
</evidence>
<dbReference type="Pfam" id="PF04055">
    <property type="entry name" value="Radical_SAM"/>
    <property type="match status" value="1"/>
</dbReference>
<keyword evidence="2" id="KW-0408">Iron</keyword>
<dbReference type="Pfam" id="PF06969">
    <property type="entry name" value="HemN_C"/>
    <property type="match status" value="1"/>
</dbReference>
<gene>
    <name evidence="4" type="primary">hemW</name>
    <name evidence="4" type="ORF">GCM10023144_41840</name>
</gene>
<dbReference type="SFLD" id="SFLDS00029">
    <property type="entry name" value="Radical_SAM"/>
    <property type="match status" value="1"/>
</dbReference>
<comment type="subcellular location">
    <subcellularLocation>
        <location evidence="2">Cytoplasm</location>
    </subcellularLocation>
</comment>
<dbReference type="Proteomes" id="UP001501671">
    <property type="component" value="Unassembled WGS sequence"/>
</dbReference>
<organism evidence="4 5">
    <name type="scientific">Pigmentiphaga soli</name>
    <dbReference type="NCBI Taxonomy" id="1007095"/>
    <lineage>
        <taxon>Bacteria</taxon>
        <taxon>Pseudomonadati</taxon>
        <taxon>Pseudomonadota</taxon>
        <taxon>Betaproteobacteria</taxon>
        <taxon>Burkholderiales</taxon>
        <taxon>Alcaligenaceae</taxon>
        <taxon>Pigmentiphaga</taxon>
    </lineage>
</organism>
<dbReference type="InterPro" id="IPR058240">
    <property type="entry name" value="rSAM_sf"/>
</dbReference>
<dbReference type="SFLD" id="SFLDG01082">
    <property type="entry name" value="B12-binding_domain_containing"/>
    <property type="match status" value="1"/>
</dbReference>